<evidence type="ECO:0000313" key="2">
    <source>
        <dbReference type="EMBL" id="SHG08018.1"/>
    </source>
</evidence>
<dbReference type="EMBL" id="LT670817">
    <property type="protein sequence ID" value="SHG08018.1"/>
    <property type="molecule type" value="Genomic_DNA"/>
</dbReference>
<organism evidence="2 3">
    <name type="scientific">Bradyrhizobium erythrophlei</name>
    <dbReference type="NCBI Taxonomy" id="1437360"/>
    <lineage>
        <taxon>Bacteria</taxon>
        <taxon>Pseudomonadati</taxon>
        <taxon>Pseudomonadota</taxon>
        <taxon>Alphaproteobacteria</taxon>
        <taxon>Hyphomicrobiales</taxon>
        <taxon>Nitrobacteraceae</taxon>
        <taxon>Bradyrhizobium</taxon>
    </lineage>
</organism>
<feature type="region of interest" description="Disordered" evidence="1">
    <location>
        <begin position="167"/>
        <end position="225"/>
    </location>
</feature>
<sequence length="225" mass="24089">MRGSGLSIVRNPSPGSHLSMRSDLSHKGRGDNEQAATIIRTSNRTLSGGSVGLGAARIFRDVLSGRVAKRPCLGNGSELPLPLRERVGVRGSGLSIVRNPSPGLHLTMQSDLSRKGRGGNECAAATRHHRRWIASSLRPRNDDRAPILQLVMPGLDPGIHVFADTSKKDVDGRDEPGHDENSAHASSLTPPNICAANPARRSARPTCRSTPPVRVRRCSDGRRCG</sequence>
<feature type="compositionally biased region" description="Basic and acidic residues" evidence="1">
    <location>
        <begin position="23"/>
        <end position="32"/>
    </location>
</feature>
<protein>
    <submittedName>
        <fullName evidence="2">Uncharacterized protein</fullName>
    </submittedName>
</protein>
<feature type="region of interest" description="Disordered" evidence="1">
    <location>
        <begin position="100"/>
        <end position="120"/>
    </location>
</feature>
<evidence type="ECO:0000256" key="1">
    <source>
        <dbReference type="SAM" id="MobiDB-lite"/>
    </source>
</evidence>
<dbReference type="Proteomes" id="UP000189796">
    <property type="component" value="Chromosome I"/>
</dbReference>
<accession>A0A1M5GWF0</accession>
<name>A0A1M5GWF0_9BRAD</name>
<evidence type="ECO:0000313" key="3">
    <source>
        <dbReference type="Proteomes" id="UP000189796"/>
    </source>
</evidence>
<proteinExistence type="predicted"/>
<feature type="compositionally biased region" description="Basic and acidic residues" evidence="1">
    <location>
        <begin position="167"/>
        <end position="182"/>
    </location>
</feature>
<feature type="region of interest" description="Disordered" evidence="1">
    <location>
        <begin position="1"/>
        <end position="33"/>
    </location>
</feature>
<reference evidence="2 3" key="1">
    <citation type="submission" date="2016-11" db="EMBL/GenBank/DDBJ databases">
        <authorList>
            <person name="Jaros S."/>
            <person name="Januszkiewicz K."/>
            <person name="Wedrychowicz H."/>
        </authorList>
    </citation>
    <scope>NUCLEOTIDE SEQUENCE [LARGE SCALE GENOMIC DNA]</scope>
    <source>
        <strain evidence="2 3">GAS138</strain>
    </source>
</reference>
<gene>
    <name evidence="2" type="ORF">SAMN05443248_0210</name>
</gene>
<dbReference type="AlphaFoldDB" id="A0A1M5GWF0"/>